<feature type="region of interest" description="Disordered" evidence="1">
    <location>
        <begin position="950"/>
        <end position="988"/>
    </location>
</feature>
<evidence type="ECO:0000313" key="3">
    <source>
        <dbReference type="Proteomes" id="UP000612055"/>
    </source>
</evidence>
<evidence type="ECO:0000313" key="2">
    <source>
        <dbReference type="EMBL" id="KAG2499506.1"/>
    </source>
</evidence>
<feature type="compositionally biased region" description="Basic residues" evidence="1">
    <location>
        <begin position="1080"/>
        <end position="1089"/>
    </location>
</feature>
<feature type="compositionally biased region" description="Low complexity" evidence="1">
    <location>
        <begin position="1046"/>
        <end position="1070"/>
    </location>
</feature>
<feature type="region of interest" description="Disordered" evidence="1">
    <location>
        <begin position="621"/>
        <end position="645"/>
    </location>
</feature>
<proteinExistence type="predicted"/>
<feature type="compositionally biased region" description="Low complexity" evidence="1">
    <location>
        <begin position="119"/>
        <end position="134"/>
    </location>
</feature>
<dbReference type="Proteomes" id="UP000612055">
    <property type="component" value="Unassembled WGS sequence"/>
</dbReference>
<organism evidence="2 3">
    <name type="scientific">Edaphochlamys debaryana</name>
    <dbReference type="NCBI Taxonomy" id="47281"/>
    <lineage>
        <taxon>Eukaryota</taxon>
        <taxon>Viridiplantae</taxon>
        <taxon>Chlorophyta</taxon>
        <taxon>core chlorophytes</taxon>
        <taxon>Chlorophyceae</taxon>
        <taxon>CS clade</taxon>
        <taxon>Chlamydomonadales</taxon>
        <taxon>Chlamydomonadales incertae sedis</taxon>
        <taxon>Edaphochlamys</taxon>
    </lineage>
</organism>
<feature type="region of interest" description="Disordered" evidence="1">
    <location>
        <begin position="1004"/>
        <end position="1112"/>
    </location>
</feature>
<dbReference type="EMBL" id="JAEHOE010000006">
    <property type="protein sequence ID" value="KAG2499506.1"/>
    <property type="molecule type" value="Genomic_DNA"/>
</dbReference>
<dbReference type="OrthoDB" id="550212at2759"/>
<feature type="region of interest" description="Disordered" evidence="1">
    <location>
        <begin position="515"/>
        <end position="559"/>
    </location>
</feature>
<feature type="region of interest" description="Disordered" evidence="1">
    <location>
        <begin position="837"/>
        <end position="899"/>
    </location>
</feature>
<feature type="compositionally biased region" description="Low complexity" evidence="1">
    <location>
        <begin position="1090"/>
        <end position="1100"/>
    </location>
</feature>
<feature type="region of interest" description="Disordered" evidence="1">
    <location>
        <begin position="1"/>
        <end position="75"/>
    </location>
</feature>
<protein>
    <submittedName>
        <fullName evidence="2">Uncharacterized protein</fullName>
    </submittedName>
</protein>
<feature type="compositionally biased region" description="Low complexity" evidence="1">
    <location>
        <begin position="40"/>
        <end position="60"/>
    </location>
</feature>
<feature type="compositionally biased region" description="Basic and acidic residues" evidence="1">
    <location>
        <begin position="1101"/>
        <end position="1112"/>
    </location>
</feature>
<keyword evidence="3" id="KW-1185">Reference proteome</keyword>
<name>A0A835YEN4_9CHLO</name>
<feature type="compositionally biased region" description="Low complexity" evidence="1">
    <location>
        <begin position="413"/>
        <end position="422"/>
    </location>
</feature>
<feature type="region of interest" description="Disordered" evidence="1">
    <location>
        <begin position="87"/>
        <end position="159"/>
    </location>
</feature>
<comment type="caution">
    <text evidence="2">The sequence shown here is derived from an EMBL/GenBank/DDBJ whole genome shotgun (WGS) entry which is preliminary data.</text>
</comment>
<feature type="region of interest" description="Disordered" evidence="1">
    <location>
        <begin position="399"/>
        <end position="422"/>
    </location>
</feature>
<feature type="compositionally biased region" description="Pro residues" evidence="1">
    <location>
        <begin position="960"/>
        <end position="978"/>
    </location>
</feature>
<accession>A0A835YEN4</accession>
<gene>
    <name evidence="2" type="ORF">HYH03_002453</name>
</gene>
<sequence>MADLLLARGPWPDSSRQTRPATHVNPLPPRKASKRDKYGPGVAANIARRAARAPGPQVVRPRPPQPDQLFRQVTRRAEEALLEQLRTPEAEPEGPSPQPPAAAPSLDHPATDTQPQPEPQSQPQSPAAAQVQFQHQPPSPRPPRRSLFPGVPPGPRPATTGRIVARLAACRHWRRPLASRLLPRFLPLFGEHETAYFFRVVPRLQPPASRPSELAAFRAMVVSVAAQGAARMGASRGTASAAATGGWGPRALACVAEGLGRMGIGHAPTLAAWDRASAPRLADMRPDQLAAALEGRAAAGAAGAREAAATAGGGGPAAAAPEAGEEGALARWLPGAEWRSAAVGAVRQVLPRLSVAETGRVLCALAALRLPPPLDLLHAACRHVQSAVAAAAEEAEAANRRGRADDGSGIAGLGPASAASPTATSHLHRYARALAQAQAEGRPLYRAREPPVRQVQRNRFWWRQRPPPPEPLRAGDVCRFLRALAEHRCAPPRWFLEWLVGGTREVLTWQLAALAPPPPPAPAGPGRGPAAHRAGRTQRRRGSQAAESEGQAEGRGVSGDEGVETLLLVAADLAPAEAAAVPEVPAAALTARAFFRAEDLAALAEAVAALTPLLLQPEPAANASVDPATGDQPAGTGGRTEPVSPPLASLPACLPRAWLDAVAEAGLADLRARLAPAAAAATAAAAAAAAPKALLTATDVTKAETAAVLVLAQAAAASAAAAAAAVPAAAGLVSGLASLQPTYVPPERWCAAASHLGLDLVPYMPPDALLTWVQSVAAWDRRRTLPPAWAAAAAVASRSRLSDFSGPQLAALPAALAAAGARMPPGWAAALLRHLASRLPPPPPPPSSTLHSQTASGPQRGAGSGVGDTPASAPADDNPAEPASHGGGEQGPAEPAAAAAAAVARPEAASLAHVGAALAALPAVVPGLRAAAEGERSAVQALASAFGFVPSRRPATPQSPLVPQPEGPPPRPPSPAQSPPSTALPAGSPPAVAAFFAAVGFEVRCPEPTPPQDALGPAPTAPRQQEGRGPAGGGQAETVPGGPKGAQGAEGSAGEPEAASGGGASASSGEDAGGKEAPKPRRGRPRRARVAGSAAAAAEDAAVRGREAAPGP</sequence>
<feature type="compositionally biased region" description="Low complexity" evidence="1">
    <location>
        <begin position="979"/>
        <end position="988"/>
    </location>
</feature>
<dbReference type="AlphaFoldDB" id="A0A835YEN4"/>
<reference evidence="2" key="1">
    <citation type="journal article" date="2020" name="bioRxiv">
        <title>Comparative genomics of Chlamydomonas.</title>
        <authorList>
            <person name="Craig R.J."/>
            <person name="Hasan A.R."/>
            <person name="Ness R.W."/>
            <person name="Keightley P.D."/>
        </authorList>
    </citation>
    <scope>NUCLEOTIDE SEQUENCE</scope>
    <source>
        <strain evidence="2">CCAP 11/70</strain>
    </source>
</reference>
<feature type="compositionally biased region" description="Basic residues" evidence="1">
    <location>
        <begin position="533"/>
        <end position="542"/>
    </location>
</feature>
<evidence type="ECO:0000256" key="1">
    <source>
        <dbReference type="SAM" id="MobiDB-lite"/>
    </source>
</evidence>